<keyword evidence="6 12" id="KW-0175">Coiled coil</keyword>
<keyword evidence="16" id="KW-1185">Reference proteome</keyword>
<dbReference type="GO" id="GO:0003777">
    <property type="term" value="F:microtubule motor activity"/>
    <property type="evidence" value="ECO:0007669"/>
    <property type="project" value="InterPro"/>
</dbReference>
<dbReference type="InterPro" id="IPR036961">
    <property type="entry name" value="Kinesin_motor_dom_sf"/>
</dbReference>
<feature type="domain" description="Kinesin motor" evidence="14">
    <location>
        <begin position="8"/>
        <end position="343"/>
    </location>
</feature>
<dbReference type="InterPro" id="IPR027640">
    <property type="entry name" value="Kinesin-like_fam"/>
</dbReference>
<evidence type="ECO:0000259" key="14">
    <source>
        <dbReference type="PROSITE" id="PS50067"/>
    </source>
</evidence>
<feature type="compositionally biased region" description="Acidic residues" evidence="13">
    <location>
        <begin position="546"/>
        <end position="555"/>
    </location>
</feature>
<keyword evidence="2" id="KW-0963">Cytoplasm</keyword>
<dbReference type="GO" id="GO:0007010">
    <property type="term" value="P:cytoskeleton organization"/>
    <property type="evidence" value="ECO:0007669"/>
    <property type="project" value="UniProtKB-ARBA"/>
</dbReference>
<keyword evidence="3" id="KW-0493">Microtubule</keyword>
<dbReference type="Pfam" id="PF00225">
    <property type="entry name" value="Kinesin"/>
    <property type="match status" value="1"/>
</dbReference>
<dbReference type="GO" id="GO:0005874">
    <property type="term" value="C:microtubule"/>
    <property type="evidence" value="ECO:0007669"/>
    <property type="project" value="UniProtKB-KW"/>
</dbReference>
<comment type="similarity">
    <text evidence="9">Belongs to the TRAFAC class myosin-kinesin ATPase superfamily. Kinesin family. KIN-5/BimC subfamily.</text>
</comment>
<protein>
    <recommendedName>
        <fullName evidence="14">Kinesin motor domain-containing protein</fullName>
    </recommendedName>
</protein>
<comment type="function">
    <text evidence="10">Responsible for microtubule translocation. May be important for the organization of phragmoplast-specific arrays of microtubules. Plays an essential role in stabilizing the mitotic spindle. Required during mitotic cytokinesis.</text>
</comment>
<dbReference type="SMART" id="SM00129">
    <property type="entry name" value="KISc"/>
    <property type="match status" value="1"/>
</dbReference>
<evidence type="ECO:0000313" key="15">
    <source>
        <dbReference type="EMBL" id="KAI7836083.1"/>
    </source>
</evidence>
<evidence type="ECO:0000256" key="5">
    <source>
        <dbReference type="ARBA" id="ARBA00022840"/>
    </source>
</evidence>
<evidence type="ECO:0000256" key="2">
    <source>
        <dbReference type="ARBA" id="ARBA00022490"/>
    </source>
</evidence>
<keyword evidence="4 11" id="KW-0547">Nucleotide-binding</keyword>
<comment type="caution">
    <text evidence="15">The sequence shown here is derived from an EMBL/GenBank/DDBJ whole genome shotgun (WGS) entry which is preliminary data.</text>
</comment>
<feature type="coiled-coil region" evidence="12">
    <location>
        <begin position="613"/>
        <end position="802"/>
    </location>
</feature>
<feature type="coiled-coil region" evidence="12">
    <location>
        <begin position="1186"/>
        <end position="1237"/>
    </location>
</feature>
<dbReference type="EMBL" id="JADXDR010000206">
    <property type="protein sequence ID" value="KAI7836083.1"/>
    <property type="molecule type" value="Genomic_DNA"/>
</dbReference>
<gene>
    <name evidence="15" type="ORF">COHA_010052</name>
</gene>
<dbReference type="FunFam" id="3.40.850.10:FF:000019">
    <property type="entry name" value="Kinesin-like protein KIN-5D"/>
    <property type="match status" value="1"/>
</dbReference>
<evidence type="ECO:0000256" key="10">
    <source>
        <dbReference type="ARBA" id="ARBA00046159"/>
    </source>
</evidence>
<organism evidence="15 16">
    <name type="scientific">Chlorella ohadii</name>
    <dbReference type="NCBI Taxonomy" id="2649997"/>
    <lineage>
        <taxon>Eukaryota</taxon>
        <taxon>Viridiplantae</taxon>
        <taxon>Chlorophyta</taxon>
        <taxon>core chlorophytes</taxon>
        <taxon>Trebouxiophyceae</taxon>
        <taxon>Chlorellales</taxon>
        <taxon>Chlorellaceae</taxon>
        <taxon>Chlorella clade</taxon>
        <taxon>Chlorella</taxon>
    </lineage>
</organism>
<keyword evidence="8" id="KW-0206">Cytoskeleton</keyword>
<evidence type="ECO:0000256" key="11">
    <source>
        <dbReference type="PROSITE-ProRule" id="PRU00283"/>
    </source>
</evidence>
<feature type="region of interest" description="Disordered" evidence="13">
    <location>
        <begin position="526"/>
        <end position="556"/>
    </location>
</feature>
<keyword evidence="7 11" id="KW-0505">Motor protein</keyword>
<proteinExistence type="inferred from homology"/>
<dbReference type="Proteomes" id="UP001205105">
    <property type="component" value="Unassembled WGS sequence"/>
</dbReference>
<accession>A0AAD5DGV3</accession>
<dbReference type="GO" id="GO:0008017">
    <property type="term" value="F:microtubule binding"/>
    <property type="evidence" value="ECO:0007669"/>
    <property type="project" value="InterPro"/>
</dbReference>
<dbReference type="PROSITE" id="PS00411">
    <property type="entry name" value="KINESIN_MOTOR_1"/>
    <property type="match status" value="1"/>
</dbReference>
<evidence type="ECO:0000256" key="3">
    <source>
        <dbReference type="ARBA" id="ARBA00022701"/>
    </source>
</evidence>
<evidence type="ECO:0000256" key="6">
    <source>
        <dbReference type="ARBA" id="ARBA00023054"/>
    </source>
</evidence>
<feature type="compositionally biased region" description="Low complexity" evidence="13">
    <location>
        <begin position="536"/>
        <end position="545"/>
    </location>
</feature>
<dbReference type="PANTHER" id="PTHR47968">
    <property type="entry name" value="CENTROMERE PROTEIN E"/>
    <property type="match status" value="1"/>
</dbReference>
<evidence type="ECO:0000256" key="13">
    <source>
        <dbReference type="SAM" id="MobiDB-lite"/>
    </source>
</evidence>
<dbReference type="GO" id="GO:0007018">
    <property type="term" value="P:microtubule-based movement"/>
    <property type="evidence" value="ECO:0007669"/>
    <property type="project" value="InterPro"/>
</dbReference>
<keyword evidence="5 11" id="KW-0067">ATP-binding</keyword>
<sequence length="1511" mass="163771">MTASEEDRIKVFARLRPLSNAERCGGAVWCCDGSQVVRVDPASGAPVADKPYQLDGVFDQGEDTAAVYEQTTKGLVKHVIDGYNATVFAYGQTASGKTHTMRGQVHTLPGSTEEEQGIIPLAVHDLMGQVAKLSSEREFVVRVSYLELYNEDFFDLQNKNQKLQIREPKPGQVVLQGLREEIVKSANEVMEALERGDRNRRVGETKMNNRSSRSHALFRIVVESKPWGVAKGPVRVSTFTLVDLAGSERISKTGSEGQRLKELCGAAINKSLSHLGTVINKLSEGVQEAGGHIPYRDSKLTRILQPSLGGNAKTVIICTATAAAAHAEETKNTLQFACRAKKVKSRATVNEVEDNSALLHRYQAEIAELRARLAAEGGSQSGEVEEQVAQLRAQLLLVEEENGMLANQLAEKEAALREKEEAAEEAAEQHSTTLSSIYALLKRSQHNERKLAAAAAKEMESLLEEVRELRIHNAALQHDKAELQAQLLAKDLEIAELRERSAKVLATQKEARRLRGPSQLELAKAVKADERKRQQQRQQRAQQQAEEAEEEEEEEAKSACCTLIQFPQALDEAARALSAAAGAPPPPPPERLEHARTVYGALQRAAFRAVADLAALQARVAQLLGELGALAAQRIAAEHGFSDPVQLLDKFREDRDEAQRQVAAAVDAEEAAQQQAAALQQRLALLAGKLNEVEEERRAELAPSLREAKDDVALLRSQLEAEAAKAATARAQVSSLAAQLETLQLDIEHLQAALDEEREAANKADSAPGRARQAADVAVAALRALREEEAEVAAQLRSWEAAEAVSETKEVVQQHAAAVKACDKLRNQIAVRERAADEVARDIEMAKVEAERLLAEQVAWDLEVEKKKADAKREGEAVRSEQRGREVCQRRLNRAELEARQLAGELPGLQAAVSSLAAALASEQKVAERKAAEAAQLQDETSVQDALVAASLADVRQLEEDAAALRAAAAERDKAIRSAMSQRDGAVRFLNQRLQRLAEVISEAEAKDGEVEELEKRKGEVRAAHHDLRDLCSLMGGQMGRFRSLLEYAGKSAEDLKDRVRAAEEELTSLKQAADARASEARGAERARAAAQADKALLAAQVAAQRRKVAAAVEAADTAAIERGLLQRGAEDAQEAVQRLSASKAGAAGAKASAQAGLLERDEELCGLYERSAALQQDIDEGTLALQQCDDDMRVLQLEVGELQRRLHATHKTAPDVVAYDRQIASLKAEVLRARKEAETFVAALESPKDCPDRWRVLPGKIPVKEDLSARIGQIEERLAARRDLAAQARCWEAGASELVHDARSIKDSVLEELERLAESLVAQARASHDPAFDLSLRMTEARRQQAAVTRRMMATVSELSLYQALSLKFSADRDALKAELAAAKAAVAAGRPPTAGADQEFERMERDRAAEAEVRAQAAELRQLKAAGLLGAVRSTATPRPLAYTAPPGEDGEPVYKPFPAAFKPVKAAEPPAAVALAAARRVQREAAADVASGVVHGSPVPLLAGAAPA</sequence>
<evidence type="ECO:0000256" key="4">
    <source>
        <dbReference type="ARBA" id="ARBA00022741"/>
    </source>
</evidence>
<evidence type="ECO:0000256" key="12">
    <source>
        <dbReference type="SAM" id="Coils"/>
    </source>
</evidence>
<dbReference type="GO" id="GO:0005524">
    <property type="term" value="F:ATP binding"/>
    <property type="evidence" value="ECO:0007669"/>
    <property type="project" value="UniProtKB-UniRule"/>
</dbReference>
<evidence type="ECO:0000313" key="16">
    <source>
        <dbReference type="Proteomes" id="UP001205105"/>
    </source>
</evidence>
<name>A0AAD5DGV3_9CHLO</name>
<dbReference type="SUPFAM" id="SSF52540">
    <property type="entry name" value="P-loop containing nucleoside triphosphate hydrolases"/>
    <property type="match status" value="1"/>
</dbReference>
<dbReference type="InterPro" id="IPR027417">
    <property type="entry name" value="P-loop_NTPase"/>
</dbReference>
<dbReference type="PRINTS" id="PR00380">
    <property type="entry name" value="KINESINHEAVY"/>
</dbReference>
<evidence type="ECO:0000256" key="1">
    <source>
        <dbReference type="ARBA" id="ARBA00004186"/>
    </source>
</evidence>
<dbReference type="Gene3D" id="3.40.850.10">
    <property type="entry name" value="Kinesin motor domain"/>
    <property type="match status" value="1"/>
</dbReference>
<feature type="coiled-coil region" evidence="12">
    <location>
        <begin position="885"/>
        <end position="1080"/>
    </location>
</feature>
<dbReference type="GO" id="GO:0005819">
    <property type="term" value="C:spindle"/>
    <property type="evidence" value="ECO:0007669"/>
    <property type="project" value="UniProtKB-SubCell"/>
</dbReference>
<comment type="subcellular location">
    <subcellularLocation>
        <location evidence="1">Cytoplasm</location>
        <location evidence="1">Cytoskeleton</location>
        <location evidence="1">Spindle</location>
    </subcellularLocation>
</comment>
<dbReference type="InterPro" id="IPR001752">
    <property type="entry name" value="Kinesin_motor_dom"/>
</dbReference>
<evidence type="ECO:0000256" key="8">
    <source>
        <dbReference type="ARBA" id="ARBA00023212"/>
    </source>
</evidence>
<feature type="binding site" evidence="11">
    <location>
        <begin position="91"/>
        <end position="98"/>
    </location>
    <ligand>
        <name>ATP</name>
        <dbReference type="ChEBI" id="CHEBI:30616"/>
    </ligand>
</feature>
<dbReference type="PANTHER" id="PTHR47968:SF75">
    <property type="entry name" value="CENTROMERE-ASSOCIATED PROTEIN E"/>
    <property type="match status" value="1"/>
</dbReference>
<reference evidence="15" key="1">
    <citation type="submission" date="2020-11" db="EMBL/GenBank/DDBJ databases">
        <title>Chlorella ohadii genome sequencing and assembly.</title>
        <authorList>
            <person name="Murik O."/>
            <person name="Treves H."/>
            <person name="Kedem I."/>
            <person name="Shotland Y."/>
            <person name="Kaplan A."/>
        </authorList>
    </citation>
    <scope>NUCLEOTIDE SEQUENCE</scope>
    <source>
        <strain evidence="15">1</strain>
    </source>
</reference>
<feature type="coiled-coil region" evidence="12">
    <location>
        <begin position="146"/>
        <end position="195"/>
    </location>
</feature>
<dbReference type="PROSITE" id="PS50067">
    <property type="entry name" value="KINESIN_MOTOR_2"/>
    <property type="match status" value="1"/>
</dbReference>
<evidence type="ECO:0000256" key="9">
    <source>
        <dbReference type="ARBA" id="ARBA00034704"/>
    </source>
</evidence>
<evidence type="ECO:0000256" key="7">
    <source>
        <dbReference type="ARBA" id="ARBA00023175"/>
    </source>
</evidence>
<dbReference type="InterPro" id="IPR019821">
    <property type="entry name" value="Kinesin_motor_CS"/>
</dbReference>
<feature type="coiled-coil region" evidence="12">
    <location>
        <begin position="352"/>
        <end position="500"/>
    </location>
</feature>